<keyword evidence="4 8" id="KW-0812">Transmembrane</keyword>
<feature type="transmembrane region" description="Helical" evidence="8">
    <location>
        <begin position="72"/>
        <end position="89"/>
    </location>
</feature>
<reference evidence="11 12" key="1">
    <citation type="submission" date="2016-10" db="EMBL/GenBank/DDBJ databases">
        <authorList>
            <person name="de Groot N.N."/>
        </authorList>
    </citation>
    <scope>NUCLEOTIDE SEQUENCE [LARGE SCALE GENOMIC DNA]</scope>
    <source>
        <strain evidence="11 12">CGMCC 1.11147</strain>
    </source>
</reference>
<keyword evidence="3 8" id="KW-0808">Transferase</keyword>
<keyword evidence="2 8" id="KW-1003">Cell membrane</keyword>
<comment type="function">
    <text evidence="8">Catalyzes the phospholipid dependent N-acylation of the N-terminal cysteine of apolipoprotein, the last step in lipoprotein maturation.</text>
</comment>
<dbReference type="PANTHER" id="PTHR38686:SF1">
    <property type="entry name" value="APOLIPOPROTEIN N-ACYLTRANSFERASE"/>
    <property type="match status" value="1"/>
</dbReference>
<evidence type="ECO:0000313" key="11">
    <source>
        <dbReference type="EMBL" id="SDM93314.1"/>
    </source>
</evidence>
<feature type="region of interest" description="Disordered" evidence="9">
    <location>
        <begin position="493"/>
        <end position="512"/>
    </location>
</feature>
<dbReference type="Pfam" id="PF00795">
    <property type="entry name" value="CN_hydrolase"/>
    <property type="match status" value="1"/>
</dbReference>
<dbReference type="OrthoDB" id="9804277at2"/>
<evidence type="ECO:0000256" key="2">
    <source>
        <dbReference type="ARBA" id="ARBA00022475"/>
    </source>
</evidence>
<evidence type="ECO:0000256" key="9">
    <source>
        <dbReference type="SAM" id="MobiDB-lite"/>
    </source>
</evidence>
<keyword evidence="11" id="KW-0449">Lipoprotein</keyword>
<evidence type="ECO:0000256" key="8">
    <source>
        <dbReference type="HAMAP-Rule" id="MF_01148"/>
    </source>
</evidence>
<dbReference type="GO" id="GO:0005886">
    <property type="term" value="C:plasma membrane"/>
    <property type="evidence" value="ECO:0007669"/>
    <property type="project" value="UniProtKB-SubCell"/>
</dbReference>
<feature type="domain" description="CN hydrolase" evidence="10">
    <location>
        <begin position="203"/>
        <end position="456"/>
    </location>
</feature>
<dbReference type="STRING" id="1005944.SAMN05192576_1300"/>
<evidence type="ECO:0000256" key="6">
    <source>
        <dbReference type="ARBA" id="ARBA00023136"/>
    </source>
</evidence>
<dbReference type="RefSeq" id="WP_091022839.1">
    <property type="nucleotide sequence ID" value="NZ_BKAE01000001.1"/>
</dbReference>
<dbReference type="GO" id="GO:0042158">
    <property type="term" value="P:lipoprotein biosynthetic process"/>
    <property type="evidence" value="ECO:0007669"/>
    <property type="project" value="UniProtKB-UniRule"/>
</dbReference>
<comment type="catalytic activity">
    <reaction evidence="8">
        <text>N-terminal S-1,2-diacyl-sn-glyceryl-L-cysteinyl-[lipoprotein] + a glycerophospholipid = N-acyl-S-1,2-diacyl-sn-glyceryl-L-cysteinyl-[lipoprotein] + a 2-acyl-sn-glycero-3-phospholipid + H(+)</text>
        <dbReference type="Rhea" id="RHEA:48228"/>
        <dbReference type="Rhea" id="RHEA-COMP:14681"/>
        <dbReference type="Rhea" id="RHEA-COMP:14684"/>
        <dbReference type="ChEBI" id="CHEBI:15378"/>
        <dbReference type="ChEBI" id="CHEBI:136912"/>
        <dbReference type="ChEBI" id="CHEBI:140656"/>
        <dbReference type="ChEBI" id="CHEBI:140657"/>
        <dbReference type="ChEBI" id="CHEBI:140660"/>
        <dbReference type="EC" id="2.3.1.269"/>
    </reaction>
</comment>
<evidence type="ECO:0000256" key="4">
    <source>
        <dbReference type="ARBA" id="ARBA00022692"/>
    </source>
</evidence>
<dbReference type="PANTHER" id="PTHR38686">
    <property type="entry name" value="APOLIPOPROTEIN N-ACYLTRANSFERASE"/>
    <property type="match status" value="1"/>
</dbReference>
<dbReference type="HAMAP" id="MF_01148">
    <property type="entry name" value="Lnt"/>
    <property type="match status" value="1"/>
</dbReference>
<dbReference type="Pfam" id="PF20154">
    <property type="entry name" value="LNT_N"/>
    <property type="match status" value="1"/>
</dbReference>
<organism evidence="11 12">
    <name type="scientific">Nocardioides szechwanensis</name>
    <dbReference type="NCBI Taxonomy" id="1005944"/>
    <lineage>
        <taxon>Bacteria</taxon>
        <taxon>Bacillati</taxon>
        <taxon>Actinomycetota</taxon>
        <taxon>Actinomycetes</taxon>
        <taxon>Propionibacteriales</taxon>
        <taxon>Nocardioidaceae</taxon>
        <taxon>Nocardioides</taxon>
    </lineage>
</organism>
<evidence type="ECO:0000256" key="7">
    <source>
        <dbReference type="ARBA" id="ARBA00023315"/>
    </source>
</evidence>
<dbReference type="SUPFAM" id="SSF56317">
    <property type="entry name" value="Carbon-nitrogen hydrolase"/>
    <property type="match status" value="1"/>
</dbReference>
<dbReference type="CDD" id="cd07571">
    <property type="entry name" value="ALP_N-acyl_transferase"/>
    <property type="match status" value="1"/>
</dbReference>
<evidence type="ECO:0000256" key="1">
    <source>
        <dbReference type="ARBA" id="ARBA00004651"/>
    </source>
</evidence>
<dbReference type="InterPro" id="IPR003010">
    <property type="entry name" value="C-N_Hydrolase"/>
</dbReference>
<keyword evidence="6 8" id="KW-0472">Membrane</keyword>
<feature type="transmembrane region" description="Helical" evidence="8">
    <location>
        <begin position="6"/>
        <end position="36"/>
    </location>
</feature>
<proteinExistence type="inferred from homology"/>
<dbReference type="AlphaFoldDB" id="A0A1G9X992"/>
<sequence length="512" mass="54430">MLLRTFLALAAGLTLSLAFEPVALPWIVPFAVGALFLTTRGLRARSGWLPGLAFGVGFYFTHIYWMRESIGLDAWLALAGIEALFYGVLGSVTAALHRRRLWPAWLAAAWVAVEVLRSGWPFSGMPWGRLSFAVVDTPLAPALPYVGSVGVSLLLAAMGALLAWVVVARDRERLVAGAVTVGLVALALLPALAPYELEQTGTATVAVVQGNVPGPGNDILYDFQQVTQNHVDATVDLAAAVGAGSQPQPDFVLWPENSTASDPFRDETVNAGIREASAAIGVPILVGAMVDSGPDHVLNQGIVWDPVTGAGDRYTKRHPVPYGEYIPLRRYLTGTFGKLALVPRDMLSGTRKTPLQVAGISVADSICFDIAYDDGIFDQVTRGAELLTVQTSNASFIFTDQIDQQFAITRLRAIETGRWLAVASPNGVSGVIAPDGEVVAVADPRTTTVLVEEVGLATAVTPGVRLGAWPGRVCTVLTLVGLLLGALPYRRRSTLPEPEPAPTDTTHDKVLS</sequence>
<dbReference type="Gene3D" id="3.60.110.10">
    <property type="entry name" value="Carbon-nitrogen hydrolase"/>
    <property type="match status" value="1"/>
</dbReference>
<comment type="subcellular location">
    <subcellularLocation>
        <location evidence="1 8">Cell membrane</location>
        <topology evidence="1 8">Multi-pass membrane protein</topology>
    </subcellularLocation>
</comment>
<feature type="transmembrane region" description="Helical" evidence="8">
    <location>
        <begin position="174"/>
        <end position="193"/>
    </location>
</feature>
<dbReference type="InterPro" id="IPR045378">
    <property type="entry name" value="LNT_N"/>
</dbReference>
<dbReference type="GO" id="GO:0016410">
    <property type="term" value="F:N-acyltransferase activity"/>
    <property type="evidence" value="ECO:0007669"/>
    <property type="project" value="UniProtKB-UniRule"/>
</dbReference>
<feature type="transmembrane region" description="Helical" evidence="8">
    <location>
        <begin position="142"/>
        <end position="167"/>
    </location>
</feature>
<dbReference type="InterPro" id="IPR004563">
    <property type="entry name" value="Apolipo_AcylTrfase"/>
</dbReference>
<keyword evidence="7 8" id="KW-0012">Acyltransferase</keyword>
<dbReference type="NCBIfam" id="TIGR00546">
    <property type="entry name" value="lnt"/>
    <property type="match status" value="1"/>
</dbReference>
<accession>A0A1G9X992</accession>
<gene>
    <name evidence="8" type="primary">lnt</name>
    <name evidence="11" type="ORF">SAMN05192576_1300</name>
</gene>
<dbReference type="EC" id="2.3.1.269" evidence="8"/>
<evidence type="ECO:0000256" key="3">
    <source>
        <dbReference type="ARBA" id="ARBA00022679"/>
    </source>
</evidence>
<protein>
    <recommendedName>
        <fullName evidence="8">Apolipoprotein N-acyltransferase</fullName>
        <shortName evidence="8">ALP N-acyltransferase</shortName>
        <ecNumber evidence="8">2.3.1.269</ecNumber>
    </recommendedName>
</protein>
<dbReference type="UniPathway" id="UPA00666"/>
<comment type="similarity">
    <text evidence="8">Belongs to the CN hydrolase family. Apolipoprotein N-acyltransferase subfamily.</text>
</comment>
<keyword evidence="5 8" id="KW-1133">Transmembrane helix</keyword>
<dbReference type="Proteomes" id="UP000199004">
    <property type="component" value="Unassembled WGS sequence"/>
</dbReference>
<dbReference type="PROSITE" id="PS50263">
    <property type="entry name" value="CN_HYDROLASE"/>
    <property type="match status" value="1"/>
</dbReference>
<name>A0A1G9X992_9ACTN</name>
<evidence type="ECO:0000256" key="5">
    <source>
        <dbReference type="ARBA" id="ARBA00022989"/>
    </source>
</evidence>
<evidence type="ECO:0000259" key="10">
    <source>
        <dbReference type="PROSITE" id="PS50263"/>
    </source>
</evidence>
<dbReference type="EMBL" id="FNIC01000001">
    <property type="protein sequence ID" value="SDM93314.1"/>
    <property type="molecule type" value="Genomic_DNA"/>
</dbReference>
<dbReference type="InterPro" id="IPR036526">
    <property type="entry name" value="C-N_Hydrolase_sf"/>
</dbReference>
<comment type="pathway">
    <text evidence="8">Protein modification; lipoprotein biosynthesis (N-acyl transfer).</text>
</comment>
<keyword evidence="12" id="KW-1185">Reference proteome</keyword>
<feature type="transmembrane region" description="Helical" evidence="8">
    <location>
        <begin position="101"/>
        <end position="122"/>
    </location>
</feature>
<feature type="transmembrane region" description="Helical" evidence="8">
    <location>
        <begin position="48"/>
        <end position="66"/>
    </location>
</feature>
<evidence type="ECO:0000313" key="12">
    <source>
        <dbReference type="Proteomes" id="UP000199004"/>
    </source>
</evidence>